<dbReference type="InterPro" id="IPR036458">
    <property type="entry name" value="Na:dicarbo_symporter_sf"/>
</dbReference>
<dbReference type="EMBL" id="CP012508">
    <property type="protein sequence ID" value="ALB22855.1"/>
    <property type="molecule type" value="Genomic_DNA"/>
</dbReference>
<proteinExistence type="inferred from homology"/>
<evidence type="ECO:0000256" key="2">
    <source>
        <dbReference type="ARBA" id="ARBA00006148"/>
    </source>
</evidence>
<gene>
    <name evidence="7" type="ORF">KU39_1673</name>
</gene>
<accession>A0A1L6TC01</accession>
<keyword evidence="6" id="KW-0472">Membrane</keyword>
<dbReference type="GO" id="GO:0015184">
    <property type="term" value="F:L-cystine transmembrane transporter activity"/>
    <property type="evidence" value="ECO:0007669"/>
    <property type="project" value="TreeGrafter"/>
</dbReference>
<dbReference type="GO" id="GO:0005886">
    <property type="term" value="C:plasma membrane"/>
    <property type="evidence" value="ECO:0007669"/>
    <property type="project" value="TreeGrafter"/>
</dbReference>
<keyword evidence="5" id="KW-1133">Transmembrane helix</keyword>
<evidence type="ECO:0000256" key="1">
    <source>
        <dbReference type="ARBA" id="ARBA00004141"/>
    </source>
</evidence>
<evidence type="ECO:0000256" key="6">
    <source>
        <dbReference type="ARBA" id="ARBA00023136"/>
    </source>
</evidence>
<keyword evidence="4" id="KW-0812">Transmembrane</keyword>
<dbReference type="OrthoDB" id="7778689at2"/>
<dbReference type="Proteomes" id="UP000029558">
    <property type="component" value="Chromosome"/>
</dbReference>
<dbReference type="InterPro" id="IPR001991">
    <property type="entry name" value="Na-dicarboxylate_symporter"/>
</dbReference>
<dbReference type="Pfam" id="PF00375">
    <property type="entry name" value="SDF"/>
    <property type="match status" value="1"/>
</dbReference>
<comment type="similarity">
    <text evidence="2">Belongs to the dicarboxylate/amino acid:cation symporter (DAACS) (TC 2.A.23) family.</text>
</comment>
<dbReference type="RefSeq" id="WP_027243044.1">
    <property type="nucleotide sequence ID" value="NZ_CP012508.1"/>
</dbReference>
<dbReference type="PANTHER" id="PTHR42865:SF5">
    <property type="entry name" value="L-CYSTINE TRANSPORTER TCYP"/>
    <property type="match status" value="1"/>
</dbReference>
<dbReference type="PRINTS" id="PR00173">
    <property type="entry name" value="EDTRNSPORT"/>
</dbReference>
<dbReference type="SUPFAM" id="SSF118215">
    <property type="entry name" value="Proton glutamate symport protein"/>
    <property type="match status" value="1"/>
</dbReference>
<reference evidence="7 8" key="1">
    <citation type="journal article" date="2014" name="Genome Announc.">
        <title>Comparative Genome Analysis of Two Isolates of the Fish Pathogen Piscirickettsia salmonis from Different Hosts Reveals Major Differences in Virulence-Associated Secretion Systems.</title>
        <authorList>
            <person name="Bohle H."/>
            <person name="Henriquez P."/>
            <person name="Grothusen H."/>
            <person name="Navas E."/>
            <person name="Sandoval A."/>
            <person name="Bustamante F."/>
            <person name="Bustos P."/>
            <person name="Mancilla M."/>
        </authorList>
    </citation>
    <scope>NUCLEOTIDE SEQUENCE [LARGE SCALE GENOMIC DNA]</scope>
    <source>
        <strain evidence="8">B1-32597</strain>
    </source>
</reference>
<evidence type="ECO:0000313" key="8">
    <source>
        <dbReference type="Proteomes" id="UP000029558"/>
    </source>
</evidence>
<sequence>MSALVLSKIYIFIFIVLLFALYGLQRKGMKFNGLVLIALIADVGLGALARFSLVSDHFAMADLNSVFHLVGEGYIDLLKMLVIPLVFTSLVSALLSLSDKGAANFRLSAIRFVVMLLVLTGISAGIGMLVGMAFNLGTGLVIPGVDLQPGHHYTGVVDTILGMLPTNPIAAMASGNAAALALFSIFIGAAALVVKKSKIADIKPFEGFIQSTFEISKQLARFVVALTPYGVLALIANLASATGASSLLSVLSYLVAIYVAMALVFSLHLVILAAQGISPIYYLKHAYKALLVAFTTRSSFGTLPVTEETLRQKFRIHPDLATFAPTIGSSIGFNACAGVFPAMLVVMAMTIMHEPVTWQIIVMVMFINAIASLGISGIPGTASIAAAVTLSTLGLPYAIIAIVQGVDPIVDMGRTATNVNGVMASALTVDKYLATEETQARSIKAEAL</sequence>
<evidence type="ECO:0000256" key="4">
    <source>
        <dbReference type="ARBA" id="ARBA00022692"/>
    </source>
</evidence>
<dbReference type="AlphaFoldDB" id="A0A1L6TC01"/>
<dbReference type="Gene3D" id="1.10.3860.10">
    <property type="entry name" value="Sodium:dicarboxylate symporter"/>
    <property type="match status" value="1"/>
</dbReference>
<evidence type="ECO:0000256" key="3">
    <source>
        <dbReference type="ARBA" id="ARBA00022448"/>
    </source>
</evidence>
<dbReference type="GO" id="GO:0015293">
    <property type="term" value="F:symporter activity"/>
    <property type="evidence" value="ECO:0007669"/>
    <property type="project" value="InterPro"/>
</dbReference>
<dbReference type="PANTHER" id="PTHR42865">
    <property type="entry name" value="PROTON/GLUTAMATE-ASPARTATE SYMPORTER"/>
    <property type="match status" value="1"/>
</dbReference>
<keyword evidence="3" id="KW-0813">Transport</keyword>
<evidence type="ECO:0000256" key="5">
    <source>
        <dbReference type="ARBA" id="ARBA00022989"/>
    </source>
</evidence>
<name>A0A1L6TC01_PISSA</name>
<comment type="subcellular location">
    <subcellularLocation>
        <location evidence="1">Membrane</location>
        <topology evidence="1">Multi-pass membrane protein</topology>
    </subcellularLocation>
</comment>
<organism evidence="7 8">
    <name type="scientific">Piscirickettsia salmonis</name>
    <dbReference type="NCBI Taxonomy" id="1238"/>
    <lineage>
        <taxon>Bacteria</taxon>
        <taxon>Pseudomonadati</taxon>
        <taxon>Pseudomonadota</taxon>
        <taxon>Gammaproteobacteria</taxon>
        <taxon>Thiotrichales</taxon>
        <taxon>Piscirickettsiaceae</taxon>
        <taxon>Piscirickettsia</taxon>
    </lineage>
</organism>
<evidence type="ECO:0000313" key="7">
    <source>
        <dbReference type="EMBL" id="ALB22855.1"/>
    </source>
</evidence>
<protein>
    <submittedName>
        <fullName evidence="7">Sodium:dicarboxylate symporter</fullName>
    </submittedName>
</protein>